<name>A0A1H0DVV5_HALAD</name>
<dbReference type="SUPFAM" id="SSF141868">
    <property type="entry name" value="EAL domain-like"/>
    <property type="match status" value="1"/>
</dbReference>
<evidence type="ECO:0000259" key="1">
    <source>
        <dbReference type="PROSITE" id="PS50883"/>
    </source>
</evidence>
<dbReference type="PANTHER" id="PTHR33121:SF15">
    <property type="entry name" value="BLUE LIGHT- AND TEMPERATURE-REGULATED ANTIREPRESSOR BLUF"/>
    <property type="match status" value="1"/>
</dbReference>
<dbReference type="Gene3D" id="3.20.20.450">
    <property type="entry name" value="EAL domain"/>
    <property type="match status" value="1"/>
</dbReference>
<dbReference type="InterPro" id="IPR001633">
    <property type="entry name" value="EAL_dom"/>
</dbReference>
<dbReference type="Proteomes" id="UP000198860">
    <property type="component" value="Unassembled WGS sequence"/>
</dbReference>
<dbReference type="InterPro" id="IPR050706">
    <property type="entry name" value="Cyclic-di-GMP_PDE-like"/>
</dbReference>
<feature type="domain" description="EAL" evidence="1">
    <location>
        <begin position="93"/>
        <end position="339"/>
    </location>
</feature>
<evidence type="ECO:0000313" key="3">
    <source>
        <dbReference type="Proteomes" id="UP000198860"/>
    </source>
</evidence>
<dbReference type="STRING" id="240303.SAMN05421677_10115"/>
<sequence length="339" mass="38881">MAKDCQYCGTSVFIPEQGALVLNSIHPHQGGKEFPLRLTYESPEAKVYSYKNKDELRLALVDWFEGSTPDYWVHILNTENSQSFPISIQHLYERLQYPELAELIHSGSFQSHLQPIVDMKNNRVYGYESLLRTKDLSVPPGELFSYASRSGLQSMLDQKARRTAVKAKSEHLNAGDKIFINFLPSTIYVPEFCLKHTFQIVKEFNIDPEDLVFEVVETEKIDDVEHLKSILETYKASGMKVALDDVGSGYSTLEMLSLLQPDYLKIDRSYIQNCHSDVNNQAFLFDVMERANQLNIHVLAEGIELQEEWEWLQQLGVDFGQGYYIGKPQAVPEKEFILP</sequence>
<dbReference type="InterPro" id="IPR035919">
    <property type="entry name" value="EAL_sf"/>
</dbReference>
<dbReference type="EMBL" id="FNIZ01000001">
    <property type="protein sequence ID" value="SDN74121.1"/>
    <property type="molecule type" value="Genomic_DNA"/>
</dbReference>
<dbReference type="CDD" id="cd01948">
    <property type="entry name" value="EAL"/>
    <property type="match status" value="1"/>
</dbReference>
<protein>
    <submittedName>
        <fullName evidence="2">EAL domain, c-di-GMP-specific phosphodiesterase class I (Or its enzymatically inactive variant)</fullName>
    </submittedName>
</protein>
<accession>A0A1H0DVV5</accession>
<dbReference type="OrthoDB" id="581425at2"/>
<evidence type="ECO:0000313" key="2">
    <source>
        <dbReference type="EMBL" id="SDN74121.1"/>
    </source>
</evidence>
<keyword evidence="3" id="KW-1185">Reference proteome</keyword>
<dbReference type="PANTHER" id="PTHR33121">
    <property type="entry name" value="CYCLIC DI-GMP PHOSPHODIESTERASE PDEF"/>
    <property type="match status" value="1"/>
</dbReference>
<dbReference type="RefSeq" id="WP_089650481.1">
    <property type="nucleotide sequence ID" value="NZ_FNIZ01000001.1"/>
</dbReference>
<gene>
    <name evidence="2" type="ORF">SAMN05421677_10115</name>
</gene>
<dbReference type="AlphaFoldDB" id="A0A1H0DVV5"/>
<dbReference type="Pfam" id="PF00563">
    <property type="entry name" value="EAL"/>
    <property type="match status" value="1"/>
</dbReference>
<proteinExistence type="predicted"/>
<dbReference type="PROSITE" id="PS50883">
    <property type="entry name" value="EAL"/>
    <property type="match status" value="1"/>
</dbReference>
<dbReference type="GO" id="GO:0071111">
    <property type="term" value="F:cyclic-guanylate-specific phosphodiesterase activity"/>
    <property type="evidence" value="ECO:0007669"/>
    <property type="project" value="InterPro"/>
</dbReference>
<organism evidence="2 3">
    <name type="scientific">Halobacillus aidingensis</name>
    <dbReference type="NCBI Taxonomy" id="240303"/>
    <lineage>
        <taxon>Bacteria</taxon>
        <taxon>Bacillati</taxon>
        <taxon>Bacillota</taxon>
        <taxon>Bacilli</taxon>
        <taxon>Bacillales</taxon>
        <taxon>Bacillaceae</taxon>
        <taxon>Halobacillus</taxon>
    </lineage>
</organism>
<reference evidence="3" key="1">
    <citation type="submission" date="2016-10" db="EMBL/GenBank/DDBJ databases">
        <authorList>
            <person name="Varghese N."/>
            <person name="Submissions S."/>
        </authorList>
    </citation>
    <scope>NUCLEOTIDE SEQUENCE [LARGE SCALE GENOMIC DNA]</scope>
    <source>
        <strain evidence="3">CGMCC 1.3703</strain>
    </source>
</reference>
<dbReference type="SMART" id="SM00052">
    <property type="entry name" value="EAL"/>
    <property type="match status" value="1"/>
</dbReference>